<sequence length="262" mass="28717">MPTRRSVMPPRHRWLVTLALPVLAALPLPAAAQAICPRPLRAVVLALDSPSQGITRFLMDSTDALLAAAGVKRQVLPMPFVRIPLELDAGRADVVTVSFTAIEAYRQQLVSIQFLRMPVLLYEPVGLDDGSRRTGPIGIVRGAPVPPALTPYVDRLQPVSSYEMLFQMLAARRLAGAIGARPTTDLVLREHPGVAALVKPGPQVDERRMAIHFSRRLPPACLDHLVETVLSRGAGITQQVFMQQYKGLNHEDYRVPVQVLTP</sequence>
<keyword evidence="1" id="KW-0732">Signal</keyword>
<reference evidence="2 3" key="1">
    <citation type="submission" date="2017-08" db="EMBL/GenBank/DDBJ databases">
        <title>Infants hospitalized years apart are colonized by the same room-sourced microbial strains.</title>
        <authorList>
            <person name="Brooks B."/>
            <person name="Olm M.R."/>
            <person name="Firek B.A."/>
            <person name="Baker R."/>
            <person name="Thomas B.C."/>
            <person name="Morowitz M.J."/>
            <person name="Banfield J.F."/>
        </authorList>
    </citation>
    <scope>NUCLEOTIDE SEQUENCE [LARGE SCALE GENOMIC DNA]</scope>
    <source>
        <strain evidence="2">S2_012_000_R2_81</strain>
    </source>
</reference>
<feature type="chain" id="PRO_5016007201" description="Solute-binding protein family 3/N-terminal domain-containing protein" evidence="1">
    <location>
        <begin position="35"/>
        <end position="262"/>
    </location>
</feature>
<name>A0A2W5E3L4_9BURK</name>
<feature type="signal peptide" evidence="1">
    <location>
        <begin position="1"/>
        <end position="34"/>
    </location>
</feature>
<proteinExistence type="predicted"/>
<evidence type="ECO:0008006" key="4">
    <source>
        <dbReference type="Google" id="ProtNLM"/>
    </source>
</evidence>
<dbReference type="AlphaFoldDB" id="A0A2W5E3L4"/>
<evidence type="ECO:0000256" key="1">
    <source>
        <dbReference type="SAM" id="SignalP"/>
    </source>
</evidence>
<dbReference type="Proteomes" id="UP000249633">
    <property type="component" value="Unassembled WGS sequence"/>
</dbReference>
<comment type="caution">
    <text evidence="2">The sequence shown here is derived from an EMBL/GenBank/DDBJ whole genome shotgun (WGS) entry which is preliminary data.</text>
</comment>
<evidence type="ECO:0000313" key="2">
    <source>
        <dbReference type="EMBL" id="PZP35640.1"/>
    </source>
</evidence>
<organism evidence="2 3">
    <name type="scientific">Roseateles depolymerans</name>
    <dbReference type="NCBI Taxonomy" id="76731"/>
    <lineage>
        <taxon>Bacteria</taxon>
        <taxon>Pseudomonadati</taxon>
        <taxon>Pseudomonadota</taxon>
        <taxon>Betaproteobacteria</taxon>
        <taxon>Burkholderiales</taxon>
        <taxon>Sphaerotilaceae</taxon>
        <taxon>Roseateles</taxon>
    </lineage>
</organism>
<dbReference type="SUPFAM" id="SSF53850">
    <property type="entry name" value="Periplasmic binding protein-like II"/>
    <property type="match status" value="1"/>
</dbReference>
<accession>A0A2W5E3L4</accession>
<dbReference type="EMBL" id="QFOD01000002">
    <property type="protein sequence ID" value="PZP35640.1"/>
    <property type="molecule type" value="Genomic_DNA"/>
</dbReference>
<evidence type="ECO:0000313" key="3">
    <source>
        <dbReference type="Proteomes" id="UP000249633"/>
    </source>
</evidence>
<gene>
    <name evidence="2" type="ORF">DI603_02355</name>
</gene>
<protein>
    <recommendedName>
        <fullName evidence="4">Solute-binding protein family 3/N-terminal domain-containing protein</fullName>
    </recommendedName>
</protein>